<dbReference type="InterPro" id="IPR015915">
    <property type="entry name" value="Kelch-typ_b-propeller"/>
</dbReference>
<evidence type="ECO:0000256" key="2">
    <source>
        <dbReference type="ARBA" id="ARBA00022737"/>
    </source>
</evidence>
<evidence type="ECO:0000259" key="3">
    <source>
        <dbReference type="Pfam" id="PF24981"/>
    </source>
</evidence>
<evidence type="ECO:0000313" key="4">
    <source>
        <dbReference type="EMBL" id="MBB6499255.1"/>
    </source>
</evidence>
<accession>A0A7X0J1A4</accession>
<dbReference type="AlphaFoldDB" id="A0A7X0J1A4"/>
<dbReference type="Gene3D" id="2.120.10.80">
    <property type="entry name" value="Kelch-type beta propeller"/>
    <property type="match status" value="2"/>
</dbReference>
<dbReference type="PANTHER" id="PTHR45632">
    <property type="entry name" value="LD33804P"/>
    <property type="match status" value="1"/>
</dbReference>
<feature type="domain" description="Attractin/MKLN-like beta-propeller" evidence="3">
    <location>
        <begin position="52"/>
        <end position="280"/>
    </location>
</feature>
<evidence type="ECO:0000313" key="5">
    <source>
        <dbReference type="Proteomes" id="UP000521017"/>
    </source>
</evidence>
<dbReference type="EMBL" id="JACHCC010000003">
    <property type="protein sequence ID" value="MBB6499255.1"/>
    <property type="molecule type" value="Genomic_DNA"/>
</dbReference>
<dbReference type="SMART" id="SM00612">
    <property type="entry name" value="Kelch"/>
    <property type="match status" value="5"/>
</dbReference>
<keyword evidence="2" id="KW-0677">Repeat</keyword>
<organism evidence="4 5">
    <name type="scientific">Pedobacter cryoconitis</name>
    <dbReference type="NCBI Taxonomy" id="188932"/>
    <lineage>
        <taxon>Bacteria</taxon>
        <taxon>Pseudomonadati</taxon>
        <taxon>Bacteroidota</taxon>
        <taxon>Sphingobacteriia</taxon>
        <taxon>Sphingobacteriales</taxon>
        <taxon>Sphingobacteriaceae</taxon>
        <taxon>Pedobacter</taxon>
    </lineage>
</organism>
<name>A0A7X0J1A4_9SPHI</name>
<gene>
    <name evidence="4" type="ORF">HDF25_001396</name>
</gene>
<dbReference type="SUPFAM" id="SSF117281">
    <property type="entry name" value="Kelch motif"/>
    <property type="match status" value="1"/>
</dbReference>
<dbReference type="InterPro" id="IPR056737">
    <property type="entry name" value="Beta-prop_ATRN-MKLN-like"/>
</dbReference>
<dbReference type="InterPro" id="IPR006652">
    <property type="entry name" value="Kelch_1"/>
</dbReference>
<protein>
    <submittedName>
        <fullName evidence="4">N-acetylneuraminic acid mutarotase</fullName>
    </submittedName>
</protein>
<dbReference type="Pfam" id="PF24981">
    <property type="entry name" value="Beta-prop_ATRN-LZTR1"/>
    <property type="match status" value="1"/>
</dbReference>
<dbReference type="PANTHER" id="PTHR45632:SF3">
    <property type="entry name" value="KELCH-LIKE PROTEIN 32"/>
    <property type="match status" value="1"/>
</dbReference>
<sequence>MKRAYLLSIILIIANINVFALNPENKLFTSHSDPYLADADTTVQKLIFRQAGSLPFPLVFHSAVTDSSYAYTIGGVSLKSGLSRQALKYDPVSDQWIQLSNKIKPVVQASAGYIAATHKIYIIGGLTSLINFSLFGAVQTVDVKTGEVEQLKIENPMPRAYAGSAVWNNKMYIFGGSTKVTTGFQGVSTNAFYEFDPLTNIFTKLPDMPEAVQTSGTVVNGILYVFGGYNSQLNKTSKNIYAYDIQQQKWQLVCKSPVDLTANGISAYGDLIFITGGYYNQGLTAYLNTITHEFKVIKSNLSPRKHSSAVSLYGHLMVIGGMNDISSLKSNQVADLKDILLQE</sequence>
<proteinExistence type="predicted"/>
<evidence type="ECO:0000256" key="1">
    <source>
        <dbReference type="ARBA" id="ARBA00022441"/>
    </source>
</evidence>
<dbReference type="RefSeq" id="WP_184623990.1">
    <property type="nucleotide sequence ID" value="NZ_JACHCC010000003.1"/>
</dbReference>
<dbReference type="Proteomes" id="UP000521017">
    <property type="component" value="Unassembled WGS sequence"/>
</dbReference>
<reference evidence="4 5" key="1">
    <citation type="submission" date="2020-08" db="EMBL/GenBank/DDBJ databases">
        <title>Genomic Encyclopedia of Type Strains, Phase IV (KMG-V): Genome sequencing to study the core and pangenomes of soil and plant-associated prokaryotes.</title>
        <authorList>
            <person name="Whitman W."/>
        </authorList>
    </citation>
    <scope>NUCLEOTIDE SEQUENCE [LARGE SCALE GENOMIC DNA]</scope>
    <source>
        <strain evidence="4 5">M2T3</strain>
    </source>
</reference>
<comment type="caution">
    <text evidence="4">The sequence shown here is derived from an EMBL/GenBank/DDBJ whole genome shotgun (WGS) entry which is preliminary data.</text>
</comment>
<keyword evidence="1" id="KW-0880">Kelch repeat</keyword>